<evidence type="ECO:0000259" key="1">
    <source>
        <dbReference type="Pfam" id="PF00561"/>
    </source>
</evidence>
<accession>A0A3S4X5F6</accession>
<dbReference type="Gene3D" id="3.40.50.1820">
    <property type="entry name" value="alpha/beta hydrolase"/>
    <property type="match status" value="1"/>
</dbReference>
<dbReference type="EC" id="3.7.1.8" evidence="2"/>
<gene>
    <name evidence="2" type="primary">hsaD_1</name>
    <name evidence="2" type="ORF">NCTC13354_00777</name>
</gene>
<sequence>MTTVAFVHGHATSPQSWRDVADNRPAHWAVVAPNFFARAAGGGVSGAGSPGVEGIPAGELAAQINQDLAQLGIGEPVVVVAEGAGAIVAIRYALDFPERVGGLVVSGPRLYLRGADVVAMRAASRFGKNGGATREQTRDYLAALKGVDVREQAAEVTVPKRVLAAENDRPSRADSRQLRAAGWDFTLVPEAEWDWFTYAPAAFAAHITRFVGEHEL</sequence>
<organism evidence="2 3">
    <name type="scientific">Trueperella bialowiezensis</name>
    <dbReference type="NCBI Taxonomy" id="312285"/>
    <lineage>
        <taxon>Bacteria</taxon>
        <taxon>Bacillati</taxon>
        <taxon>Actinomycetota</taxon>
        <taxon>Actinomycetes</taxon>
        <taxon>Actinomycetales</taxon>
        <taxon>Actinomycetaceae</taxon>
        <taxon>Trueperella</taxon>
    </lineage>
</organism>
<dbReference type="KEGG" id="tbw:NCTC13354_00777"/>
<dbReference type="GO" id="GO:0016787">
    <property type="term" value="F:hydrolase activity"/>
    <property type="evidence" value="ECO:0007669"/>
    <property type="project" value="UniProtKB-KW"/>
</dbReference>
<dbReference type="InterPro" id="IPR029058">
    <property type="entry name" value="AB_hydrolase_fold"/>
</dbReference>
<feature type="domain" description="AB hydrolase-1" evidence="1">
    <location>
        <begin position="4"/>
        <end position="108"/>
    </location>
</feature>
<keyword evidence="2" id="KW-0378">Hydrolase</keyword>
<dbReference type="Pfam" id="PF00561">
    <property type="entry name" value="Abhydrolase_1"/>
    <property type="match status" value="1"/>
</dbReference>
<dbReference type="OrthoDB" id="3268661at2"/>
<reference evidence="2 3" key="1">
    <citation type="submission" date="2018-12" db="EMBL/GenBank/DDBJ databases">
        <authorList>
            <consortium name="Pathogen Informatics"/>
        </authorList>
    </citation>
    <scope>NUCLEOTIDE SEQUENCE [LARGE SCALE GENOMIC DNA]</scope>
    <source>
        <strain evidence="2 3">NCTC13354</strain>
    </source>
</reference>
<dbReference type="Proteomes" id="UP000269542">
    <property type="component" value="Chromosome"/>
</dbReference>
<dbReference type="RefSeq" id="WP_126416225.1">
    <property type="nucleotide sequence ID" value="NZ_LR134476.1"/>
</dbReference>
<dbReference type="EMBL" id="LR134476">
    <property type="protein sequence ID" value="VEI13076.1"/>
    <property type="molecule type" value="Genomic_DNA"/>
</dbReference>
<dbReference type="SUPFAM" id="SSF53474">
    <property type="entry name" value="alpha/beta-Hydrolases"/>
    <property type="match status" value="1"/>
</dbReference>
<dbReference type="AlphaFoldDB" id="A0A3S4X5F6"/>
<evidence type="ECO:0000313" key="3">
    <source>
        <dbReference type="Proteomes" id="UP000269542"/>
    </source>
</evidence>
<keyword evidence="3" id="KW-1185">Reference proteome</keyword>
<evidence type="ECO:0000313" key="2">
    <source>
        <dbReference type="EMBL" id="VEI13076.1"/>
    </source>
</evidence>
<proteinExistence type="predicted"/>
<protein>
    <submittedName>
        <fullName evidence="2">2-hydroxy-6-oxo-6-phenylhexa-2,4-dienoate hydrolase</fullName>
        <ecNumber evidence="2">3.7.1.8</ecNumber>
    </submittedName>
</protein>
<dbReference type="InterPro" id="IPR000073">
    <property type="entry name" value="AB_hydrolase_1"/>
</dbReference>
<name>A0A3S4X5F6_9ACTO</name>